<evidence type="ECO:0000313" key="1">
    <source>
        <dbReference type="EMBL" id="OQK17798.1"/>
    </source>
</evidence>
<protein>
    <submittedName>
        <fullName evidence="1">Uncharacterized protein</fullName>
    </submittedName>
</protein>
<keyword evidence="2" id="KW-1185">Reference proteome</keyword>
<accession>A0A1V8M8F0</accession>
<evidence type="ECO:0000313" key="2">
    <source>
        <dbReference type="Proteomes" id="UP000191980"/>
    </source>
</evidence>
<organism evidence="1 2">
    <name type="scientific">Methyloprofundus sedimenti</name>
    <dbReference type="NCBI Taxonomy" id="1420851"/>
    <lineage>
        <taxon>Bacteria</taxon>
        <taxon>Pseudomonadati</taxon>
        <taxon>Pseudomonadota</taxon>
        <taxon>Gammaproteobacteria</taxon>
        <taxon>Methylococcales</taxon>
        <taxon>Methylococcaceae</taxon>
        <taxon>Methyloprofundus</taxon>
    </lineage>
</organism>
<proteinExistence type="predicted"/>
<dbReference type="Proteomes" id="UP000191980">
    <property type="component" value="Unassembled WGS sequence"/>
</dbReference>
<gene>
    <name evidence="1" type="ORF">AU255_08030</name>
</gene>
<reference evidence="1 2" key="1">
    <citation type="submission" date="2015-12" db="EMBL/GenBank/DDBJ databases">
        <authorList>
            <person name="Shamseldin A."/>
            <person name="Moawad H."/>
            <person name="Abd El-Rahim W.M."/>
            <person name="Sadowsky M.J."/>
        </authorList>
    </citation>
    <scope>NUCLEOTIDE SEQUENCE [LARGE SCALE GENOMIC DNA]</scope>
    <source>
        <strain evidence="1 2">WF1</strain>
    </source>
</reference>
<dbReference type="EMBL" id="LPUF01000001">
    <property type="protein sequence ID" value="OQK17798.1"/>
    <property type="molecule type" value="Genomic_DNA"/>
</dbReference>
<comment type="caution">
    <text evidence="1">The sequence shown here is derived from an EMBL/GenBank/DDBJ whole genome shotgun (WGS) entry which is preliminary data.</text>
</comment>
<sequence>MLGALFVTSLIIPFIPRLFEDGSFGRYSMIDAFKGAGIGNIAVGQPVVCYLLGGELHSSGISLVGVTAVVMA</sequence>
<name>A0A1V8M8F0_9GAMM</name>
<dbReference type="AlphaFoldDB" id="A0A1V8M8F0"/>